<evidence type="ECO:0000313" key="1">
    <source>
        <dbReference type="EMBL" id="KIK17105.1"/>
    </source>
</evidence>
<gene>
    <name evidence="1" type="ORF">PISMIDRAFT_47765</name>
</gene>
<dbReference type="STRING" id="765257.A0A0C9XX94"/>
<proteinExistence type="predicted"/>
<organism evidence="1 2">
    <name type="scientific">Pisolithus microcarpus 441</name>
    <dbReference type="NCBI Taxonomy" id="765257"/>
    <lineage>
        <taxon>Eukaryota</taxon>
        <taxon>Fungi</taxon>
        <taxon>Dikarya</taxon>
        <taxon>Basidiomycota</taxon>
        <taxon>Agaricomycotina</taxon>
        <taxon>Agaricomycetes</taxon>
        <taxon>Agaricomycetidae</taxon>
        <taxon>Boletales</taxon>
        <taxon>Sclerodermatineae</taxon>
        <taxon>Pisolithaceae</taxon>
        <taxon>Pisolithus</taxon>
    </lineage>
</organism>
<feature type="non-terminal residue" evidence="1">
    <location>
        <position position="1"/>
    </location>
</feature>
<protein>
    <submittedName>
        <fullName evidence="1">Uncharacterized protein</fullName>
    </submittedName>
</protein>
<dbReference type="Proteomes" id="UP000054018">
    <property type="component" value="Unassembled WGS sequence"/>
</dbReference>
<reference evidence="2" key="2">
    <citation type="submission" date="2015-01" db="EMBL/GenBank/DDBJ databases">
        <title>Evolutionary Origins and Diversification of the Mycorrhizal Mutualists.</title>
        <authorList>
            <consortium name="DOE Joint Genome Institute"/>
            <consortium name="Mycorrhizal Genomics Consortium"/>
            <person name="Kohler A."/>
            <person name="Kuo A."/>
            <person name="Nagy L.G."/>
            <person name="Floudas D."/>
            <person name="Copeland A."/>
            <person name="Barry K.W."/>
            <person name="Cichocki N."/>
            <person name="Veneault-Fourrey C."/>
            <person name="LaButti K."/>
            <person name="Lindquist E.A."/>
            <person name="Lipzen A."/>
            <person name="Lundell T."/>
            <person name="Morin E."/>
            <person name="Murat C."/>
            <person name="Riley R."/>
            <person name="Ohm R."/>
            <person name="Sun H."/>
            <person name="Tunlid A."/>
            <person name="Henrissat B."/>
            <person name="Grigoriev I.V."/>
            <person name="Hibbett D.S."/>
            <person name="Martin F."/>
        </authorList>
    </citation>
    <scope>NUCLEOTIDE SEQUENCE [LARGE SCALE GENOMIC DNA]</scope>
    <source>
        <strain evidence="2">441</strain>
    </source>
</reference>
<name>A0A0C9XX94_9AGAM</name>
<feature type="non-terminal residue" evidence="1">
    <location>
        <position position="124"/>
    </location>
</feature>
<keyword evidence="2" id="KW-1185">Reference proteome</keyword>
<dbReference type="HOGENOM" id="CLU_132233_1_0_1"/>
<dbReference type="AlphaFoldDB" id="A0A0C9XX94"/>
<evidence type="ECO:0000313" key="2">
    <source>
        <dbReference type="Proteomes" id="UP000054018"/>
    </source>
</evidence>
<dbReference type="EMBL" id="KN833838">
    <property type="protein sequence ID" value="KIK17105.1"/>
    <property type="molecule type" value="Genomic_DNA"/>
</dbReference>
<dbReference type="OrthoDB" id="3239511at2759"/>
<accession>A0A0C9XX94</accession>
<reference evidence="1 2" key="1">
    <citation type="submission" date="2014-04" db="EMBL/GenBank/DDBJ databases">
        <authorList>
            <consortium name="DOE Joint Genome Institute"/>
            <person name="Kuo A."/>
            <person name="Kohler A."/>
            <person name="Costa M.D."/>
            <person name="Nagy L.G."/>
            <person name="Floudas D."/>
            <person name="Copeland A."/>
            <person name="Barry K.W."/>
            <person name="Cichocki N."/>
            <person name="Veneault-Fourrey C."/>
            <person name="LaButti K."/>
            <person name="Lindquist E.A."/>
            <person name="Lipzen A."/>
            <person name="Lundell T."/>
            <person name="Morin E."/>
            <person name="Murat C."/>
            <person name="Sun H."/>
            <person name="Tunlid A."/>
            <person name="Henrissat B."/>
            <person name="Grigoriev I.V."/>
            <person name="Hibbett D.S."/>
            <person name="Martin F."/>
            <person name="Nordberg H.P."/>
            <person name="Cantor M.N."/>
            <person name="Hua S.X."/>
        </authorList>
    </citation>
    <scope>NUCLEOTIDE SEQUENCE [LARGE SCALE GENOMIC DNA]</scope>
    <source>
        <strain evidence="1 2">441</strain>
    </source>
</reference>
<sequence>ILIFVLFKVQEYQYLKVKYVSTVDWEVATNYLRCNPNFHGQPRYDCALIQFSETEAAFVRLIFLFTCQLDRDFQLIRVKAVPRVASIFIPVKSIIRGALLYPDPGRHGEFLVVEHVDGDMFLRM</sequence>